<proteinExistence type="predicted"/>
<accession>A0A6M3J374</accession>
<evidence type="ECO:0000256" key="1">
    <source>
        <dbReference type="SAM" id="MobiDB-lite"/>
    </source>
</evidence>
<evidence type="ECO:0000313" key="2">
    <source>
        <dbReference type="EMBL" id="QJA64104.1"/>
    </source>
</evidence>
<name>A0A6M3J374_9ZZZZ</name>
<gene>
    <name evidence="2" type="ORF">MM415B00536_0005</name>
</gene>
<dbReference type="EMBL" id="MT141513">
    <property type="protein sequence ID" value="QJA64104.1"/>
    <property type="molecule type" value="Genomic_DNA"/>
</dbReference>
<sequence length="259" mass="29247">MPTGHCPHGEFDLMTGCKLCIESRLTGDDNHFEESPRSEVQPTPLPEPKTTITLRTGADVESMNWHEEALKALDYATSRKVTNPEEHAMASDDLSIISKLKKVMETRRKELLDPLKAQSDAIRETYTFLMGPVIEADQITRAKMTAYLTEQARIKAEQERINQQRLEAAEAEMKLKGELTAPVNLMEVQPDVKGVKTELGSSGLTDHWKAEVVDFIALPNEYKIPDTVLLNNTAKKYRDTKVIAGVRFYNEPFMSNRAR</sequence>
<organism evidence="2">
    <name type="scientific">viral metagenome</name>
    <dbReference type="NCBI Taxonomy" id="1070528"/>
    <lineage>
        <taxon>unclassified sequences</taxon>
        <taxon>metagenomes</taxon>
        <taxon>organismal metagenomes</taxon>
    </lineage>
</organism>
<feature type="region of interest" description="Disordered" evidence="1">
    <location>
        <begin position="30"/>
        <end position="49"/>
    </location>
</feature>
<reference evidence="2" key="1">
    <citation type="submission" date="2020-03" db="EMBL/GenBank/DDBJ databases">
        <title>The deep terrestrial virosphere.</title>
        <authorList>
            <person name="Holmfeldt K."/>
            <person name="Nilsson E."/>
            <person name="Simone D."/>
            <person name="Lopez-Fernandez M."/>
            <person name="Wu X."/>
            <person name="de Brujin I."/>
            <person name="Lundin D."/>
            <person name="Andersson A."/>
            <person name="Bertilsson S."/>
            <person name="Dopson M."/>
        </authorList>
    </citation>
    <scope>NUCLEOTIDE SEQUENCE</scope>
    <source>
        <strain evidence="2">MM415B00536</strain>
    </source>
</reference>
<dbReference type="AlphaFoldDB" id="A0A6M3J374"/>
<protein>
    <submittedName>
        <fullName evidence="2">Uncharacterized protein</fullName>
    </submittedName>
</protein>